<dbReference type="SUPFAM" id="SSF81321">
    <property type="entry name" value="Family A G protein-coupled receptor-like"/>
    <property type="match status" value="1"/>
</dbReference>
<comment type="caution">
    <text evidence="7">The sequence shown here is derived from an EMBL/GenBank/DDBJ whole genome shotgun (WGS) entry which is preliminary data.</text>
</comment>
<feature type="transmembrane region" description="Helical" evidence="6">
    <location>
        <begin position="29"/>
        <end position="51"/>
    </location>
</feature>
<evidence type="ECO:0000256" key="3">
    <source>
        <dbReference type="ARBA" id="ARBA00022989"/>
    </source>
</evidence>
<dbReference type="Proteomes" id="UP001321749">
    <property type="component" value="Unassembled WGS sequence"/>
</dbReference>
<gene>
    <name evidence="7" type="ORF">QBC42DRAFT_306698</name>
</gene>
<evidence type="ECO:0000256" key="2">
    <source>
        <dbReference type="ARBA" id="ARBA00022692"/>
    </source>
</evidence>
<keyword evidence="4 6" id="KW-0472">Membrane</keyword>
<dbReference type="Gene3D" id="1.20.1070.10">
    <property type="entry name" value="Rhodopsin 7-helix transmembrane proteins"/>
    <property type="match status" value="1"/>
</dbReference>
<protein>
    <submittedName>
        <fullName evidence="7">G protein-coupled glucose receptor regulating Gpa2-domain-containing protein</fullName>
    </submittedName>
</protein>
<keyword evidence="3 6" id="KW-1133">Transmembrane helix</keyword>
<evidence type="ECO:0000256" key="6">
    <source>
        <dbReference type="SAM" id="Phobius"/>
    </source>
</evidence>
<keyword evidence="2 6" id="KW-0812">Transmembrane</keyword>
<feature type="transmembrane region" description="Helical" evidence="6">
    <location>
        <begin position="195"/>
        <end position="217"/>
    </location>
</feature>
<evidence type="ECO:0000313" key="7">
    <source>
        <dbReference type="EMBL" id="KAK4461024.1"/>
    </source>
</evidence>
<reference evidence="7" key="2">
    <citation type="submission" date="2023-06" db="EMBL/GenBank/DDBJ databases">
        <authorList>
            <consortium name="Lawrence Berkeley National Laboratory"/>
            <person name="Mondo S.J."/>
            <person name="Hensen N."/>
            <person name="Bonometti L."/>
            <person name="Westerberg I."/>
            <person name="Brannstrom I.O."/>
            <person name="Guillou S."/>
            <person name="Cros-Aarteil S."/>
            <person name="Calhoun S."/>
            <person name="Haridas S."/>
            <person name="Kuo A."/>
            <person name="Pangilinan J."/>
            <person name="Riley R."/>
            <person name="Labutti K."/>
            <person name="Andreopoulos B."/>
            <person name="Lipzen A."/>
            <person name="Chen C."/>
            <person name="Yanf M."/>
            <person name="Daum C."/>
            <person name="Ng V."/>
            <person name="Clum A."/>
            <person name="Steindorff A."/>
            <person name="Ohm R."/>
            <person name="Martin F."/>
            <person name="Silar P."/>
            <person name="Natvig D."/>
            <person name="Lalanne C."/>
            <person name="Gautier V."/>
            <person name="Ament-Velasquez S.L."/>
            <person name="Kruys A."/>
            <person name="Hutchinson M.I."/>
            <person name="Powell A.J."/>
            <person name="Barry K."/>
            <person name="Miller A.N."/>
            <person name="Grigoriev I.V."/>
            <person name="Debuchy R."/>
            <person name="Gladieux P."/>
            <person name="Thoren M.H."/>
            <person name="Johannesson H."/>
        </authorList>
    </citation>
    <scope>NUCLEOTIDE SEQUENCE</scope>
    <source>
        <strain evidence="7">PSN324</strain>
    </source>
</reference>
<dbReference type="Pfam" id="PF00001">
    <property type="entry name" value="7tm_1"/>
    <property type="match status" value="1"/>
</dbReference>
<feature type="transmembrane region" description="Helical" evidence="6">
    <location>
        <begin position="360"/>
        <end position="385"/>
    </location>
</feature>
<evidence type="ECO:0000256" key="1">
    <source>
        <dbReference type="ARBA" id="ARBA00004141"/>
    </source>
</evidence>
<feature type="transmembrane region" description="Helical" evidence="6">
    <location>
        <begin position="250"/>
        <end position="271"/>
    </location>
</feature>
<dbReference type="InterPro" id="IPR000276">
    <property type="entry name" value="GPCR_Rhodpsn"/>
</dbReference>
<dbReference type="PANTHER" id="PTHR23112">
    <property type="entry name" value="G PROTEIN-COUPLED RECEPTOR 157-RELATED"/>
    <property type="match status" value="1"/>
</dbReference>
<dbReference type="AlphaFoldDB" id="A0AAV9HLW9"/>
<organism evidence="7 8">
    <name type="scientific">Cladorrhinum samala</name>
    <dbReference type="NCBI Taxonomy" id="585594"/>
    <lineage>
        <taxon>Eukaryota</taxon>
        <taxon>Fungi</taxon>
        <taxon>Dikarya</taxon>
        <taxon>Ascomycota</taxon>
        <taxon>Pezizomycotina</taxon>
        <taxon>Sordariomycetes</taxon>
        <taxon>Sordariomycetidae</taxon>
        <taxon>Sordariales</taxon>
        <taxon>Podosporaceae</taxon>
        <taxon>Cladorrhinum</taxon>
    </lineage>
</organism>
<dbReference type="GO" id="GO:0007189">
    <property type="term" value="P:adenylate cyclase-activating G protein-coupled receptor signaling pathway"/>
    <property type="evidence" value="ECO:0007669"/>
    <property type="project" value="TreeGrafter"/>
</dbReference>
<feature type="transmembrane region" description="Helical" evidence="6">
    <location>
        <begin position="119"/>
        <end position="141"/>
    </location>
</feature>
<dbReference type="GO" id="GO:0005886">
    <property type="term" value="C:plasma membrane"/>
    <property type="evidence" value="ECO:0007669"/>
    <property type="project" value="TreeGrafter"/>
</dbReference>
<proteinExistence type="predicted"/>
<feature type="compositionally biased region" description="Low complexity" evidence="5">
    <location>
        <begin position="306"/>
        <end position="316"/>
    </location>
</feature>
<feature type="compositionally biased region" description="Polar residues" evidence="5">
    <location>
        <begin position="287"/>
        <end position="299"/>
    </location>
</feature>
<name>A0AAV9HLW9_9PEZI</name>
<keyword evidence="7" id="KW-0675">Receptor</keyword>
<feature type="transmembrane region" description="Helical" evidence="6">
    <location>
        <begin position="334"/>
        <end position="354"/>
    </location>
</feature>
<feature type="transmembrane region" description="Helical" evidence="6">
    <location>
        <begin position="161"/>
        <end position="183"/>
    </location>
</feature>
<evidence type="ECO:0000313" key="8">
    <source>
        <dbReference type="Proteomes" id="UP001321749"/>
    </source>
</evidence>
<feature type="region of interest" description="Disordered" evidence="5">
    <location>
        <begin position="287"/>
        <end position="325"/>
    </location>
</feature>
<sequence>MAISGPPPHVETEDDPSGLSPLPWVLTHGLTAVATFGFLSFLSSVWLFIFLTCQFFRWQLGPSATVTKPASPKNWTTPTSDVDGFLVPPGQYGSEGDREAGQPRESFLKRFRKDPPNQFLILIYNLLLADIQQALAFLLNVTWLSKHALEVDSPVCWVQGWFISVGDLASSVFITAIAIHTYLGVVKNYRPRTSTFYWTIAGLWAFVYGTAVLGVIITRNGEGVGGLYVRAGAWCWINSAYQDLRLYLHYLWIFISLALTASVYVVIFFHIHARNRPAVIHSLYQQGSNPPVTPPSRNSDMPPPSTSISTASTAKPLPLPQPQKRHSTAGTITFLLYPIIYILCTAPLAAGRIASMAGNAVPLSFFCFAGSMIASAGWLDVALYASTRRSIVFSGENPPSQDTGIDTFAFMTLRTPERVFGNAVFVEGGKKMNQLANRCGILGLWVWIKGWIPVRVSTVPIKKGGNGPTSRVGSLRGASARNKSSETLGSMTLGSMQGFGMGDGAVMGNAIQCETTTTVTVEEANDPRGSWYIRGVRVVNN</sequence>
<accession>A0AAV9HLW9</accession>
<keyword evidence="8" id="KW-1185">Reference proteome</keyword>
<comment type="subcellular location">
    <subcellularLocation>
        <location evidence="1">Membrane</location>
        <topology evidence="1">Multi-pass membrane protein</topology>
    </subcellularLocation>
</comment>
<evidence type="ECO:0000256" key="5">
    <source>
        <dbReference type="SAM" id="MobiDB-lite"/>
    </source>
</evidence>
<dbReference type="GO" id="GO:0004930">
    <property type="term" value="F:G protein-coupled receptor activity"/>
    <property type="evidence" value="ECO:0007669"/>
    <property type="project" value="InterPro"/>
</dbReference>
<dbReference type="PANTHER" id="PTHR23112:SF37">
    <property type="entry name" value="G PROTEIN-COUPLED RECEPTOR GPR1"/>
    <property type="match status" value="1"/>
</dbReference>
<evidence type="ECO:0000256" key="4">
    <source>
        <dbReference type="ARBA" id="ARBA00023136"/>
    </source>
</evidence>
<reference evidence="7" key="1">
    <citation type="journal article" date="2023" name="Mol. Phylogenet. Evol.">
        <title>Genome-scale phylogeny and comparative genomics of the fungal order Sordariales.</title>
        <authorList>
            <person name="Hensen N."/>
            <person name="Bonometti L."/>
            <person name="Westerberg I."/>
            <person name="Brannstrom I.O."/>
            <person name="Guillou S."/>
            <person name="Cros-Aarteil S."/>
            <person name="Calhoun S."/>
            <person name="Haridas S."/>
            <person name="Kuo A."/>
            <person name="Mondo S."/>
            <person name="Pangilinan J."/>
            <person name="Riley R."/>
            <person name="LaButti K."/>
            <person name="Andreopoulos B."/>
            <person name="Lipzen A."/>
            <person name="Chen C."/>
            <person name="Yan M."/>
            <person name="Daum C."/>
            <person name="Ng V."/>
            <person name="Clum A."/>
            <person name="Steindorff A."/>
            <person name="Ohm R.A."/>
            <person name="Martin F."/>
            <person name="Silar P."/>
            <person name="Natvig D.O."/>
            <person name="Lalanne C."/>
            <person name="Gautier V."/>
            <person name="Ament-Velasquez S.L."/>
            <person name="Kruys A."/>
            <person name="Hutchinson M.I."/>
            <person name="Powell A.J."/>
            <person name="Barry K."/>
            <person name="Miller A.N."/>
            <person name="Grigoriev I.V."/>
            <person name="Debuchy R."/>
            <person name="Gladieux P."/>
            <person name="Hiltunen Thoren M."/>
            <person name="Johannesson H."/>
        </authorList>
    </citation>
    <scope>NUCLEOTIDE SEQUENCE</scope>
    <source>
        <strain evidence="7">PSN324</strain>
    </source>
</reference>
<dbReference type="EMBL" id="MU864999">
    <property type="protein sequence ID" value="KAK4461024.1"/>
    <property type="molecule type" value="Genomic_DNA"/>
</dbReference>